<evidence type="ECO:0000256" key="1">
    <source>
        <dbReference type="ARBA" id="ARBA00008664"/>
    </source>
</evidence>
<reference evidence="3 4" key="2">
    <citation type="submission" date="2018-11" db="EMBL/GenBank/DDBJ databases">
        <authorList>
            <consortium name="Pathogen Informatics"/>
        </authorList>
    </citation>
    <scope>NUCLEOTIDE SEQUENCE [LARGE SCALE GENOMIC DNA]</scope>
    <source>
        <strain evidence="3 4">MHpl1</strain>
    </source>
</reference>
<dbReference type="AlphaFoldDB" id="A0A0N4WN17"/>
<dbReference type="CDD" id="cd09106">
    <property type="entry name" value="PLDc_vPLD3_4_5_like_1"/>
    <property type="match status" value="1"/>
</dbReference>
<evidence type="ECO:0000313" key="3">
    <source>
        <dbReference type="EMBL" id="VDO46226.1"/>
    </source>
</evidence>
<dbReference type="InterPro" id="IPR050874">
    <property type="entry name" value="Diverse_PLD-related"/>
</dbReference>
<dbReference type="OrthoDB" id="1923775at2759"/>
<reference evidence="5" key="1">
    <citation type="submission" date="2017-02" db="UniProtKB">
        <authorList>
            <consortium name="WormBaseParasite"/>
        </authorList>
    </citation>
    <scope>IDENTIFICATION</scope>
</reference>
<dbReference type="PROSITE" id="PS50035">
    <property type="entry name" value="PLD"/>
    <property type="match status" value="2"/>
</dbReference>
<proteinExistence type="inferred from homology"/>
<dbReference type="PANTHER" id="PTHR10185:SF17">
    <property type="entry name" value="GM01519P-RELATED"/>
    <property type="match status" value="1"/>
</dbReference>
<dbReference type="CDD" id="cd09107">
    <property type="entry name" value="PLDc_vPLD3_4_5_like_2"/>
    <property type="match status" value="1"/>
</dbReference>
<sequence length="368" mass="40652">MLTKANRTIHIAALYWNLNSSEYPTAEHGRQVFAKLADAGRRGVDVRIAQDVSKGLSDNKDSQWLADRGLARVRTVDFAKLFGSGVLHTKFIIVDLVHVYIGSANMDWKSLAEVKELGLYIQNCPCLAADLHKIFAVYWHLGQKDAKIPPRWPSYIETPFNSKSPMKINLNGLNTDVFISSSPAPLNPKGRENDLDTIVTIISSARHSVCVSVMDLIPQTLYMGSNNSYWPDIDDALRSAAFRGVSVRLLISQWGHSRPAEKAFLRSLVAINEGLPNERKVAGSISVKLFTVPSTEEQQKIAFARVNHNKYMVTDMAAYVGTSNWAGDYFISTAGVGVAMSGANGEGVVQQLQDVFDRDWNSSYAADL</sequence>
<dbReference type="Pfam" id="PF13918">
    <property type="entry name" value="PLDc_3"/>
    <property type="match status" value="1"/>
</dbReference>
<dbReference type="OMA" id="VASFYWN"/>
<protein>
    <submittedName>
        <fullName evidence="5">PLD phosphodiesterase domain-containing protein</fullName>
    </submittedName>
</protein>
<accession>A0A0N4WN17</accession>
<evidence type="ECO:0000313" key="5">
    <source>
        <dbReference type="WBParaSite" id="HPLM_0001264401-mRNA-1"/>
    </source>
</evidence>
<dbReference type="STRING" id="6290.A0A0N4WN17"/>
<gene>
    <name evidence="3" type="ORF">HPLM_LOCUS12633</name>
</gene>
<organism evidence="5">
    <name type="scientific">Haemonchus placei</name>
    <name type="common">Barber's pole worm</name>
    <dbReference type="NCBI Taxonomy" id="6290"/>
    <lineage>
        <taxon>Eukaryota</taxon>
        <taxon>Metazoa</taxon>
        <taxon>Ecdysozoa</taxon>
        <taxon>Nematoda</taxon>
        <taxon>Chromadorea</taxon>
        <taxon>Rhabditida</taxon>
        <taxon>Rhabditina</taxon>
        <taxon>Rhabditomorpha</taxon>
        <taxon>Strongyloidea</taxon>
        <taxon>Trichostrongylidae</taxon>
        <taxon>Haemonchus</taxon>
    </lineage>
</organism>
<comment type="similarity">
    <text evidence="1">Belongs to the phospholipase D family.</text>
</comment>
<feature type="domain" description="PLD phosphodiesterase" evidence="2">
    <location>
        <begin position="303"/>
        <end position="329"/>
    </location>
</feature>
<dbReference type="Gene3D" id="3.30.870.10">
    <property type="entry name" value="Endonuclease Chain A"/>
    <property type="match status" value="2"/>
</dbReference>
<evidence type="ECO:0000259" key="2">
    <source>
        <dbReference type="PROSITE" id="PS50035"/>
    </source>
</evidence>
<dbReference type="SUPFAM" id="SSF56024">
    <property type="entry name" value="Phospholipase D/nuclease"/>
    <property type="match status" value="2"/>
</dbReference>
<dbReference type="WBParaSite" id="HPLM_0001264401-mRNA-1">
    <property type="protein sequence ID" value="HPLM_0001264401-mRNA-1"/>
    <property type="gene ID" value="HPLM_0001264401"/>
</dbReference>
<feature type="domain" description="PLD phosphodiesterase" evidence="2">
    <location>
        <begin position="83"/>
        <end position="110"/>
    </location>
</feature>
<dbReference type="EMBL" id="UZAF01017925">
    <property type="protein sequence ID" value="VDO46226.1"/>
    <property type="molecule type" value="Genomic_DNA"/>
</dbReference>
<dbReference type="Proteomes" id="UP000268014">
    <property type="component" value="Unassembled WGS sequence"/>
</dbReference>
<name>A0A0N4WN17_HAEPC</name>
<evidence type="ECO:0000313" key="4">
    <source>
        <dbReference type="Proteomes" id="UP000268014"/>
    </source>
</evidence>
<dbReference type="InterPro" id="IPR001736">
    <property type="entry name" value="PLipase_D/transphosphatidylase"/>
</dbReference>
<keyword evidence="4" id="KW-1185">Reference proteome</keyword>
<dbReference type="GO" id="GO:0003824">
    <property type="term" value="F:catalytic activity"/>
    <property type="evidence" value="ECO:0007669"/>
    <property type="project" value="InterPro"/>
</dbReference>
<dbReference type="SMART" id="SM00155">
    <property type="entry name" value="PLDc"/>
    <property type="match status" value="2"/>
</dbReference>
<dbReference type="InterPro" id="IPR032803">
    <property type="entry name" value="PLDc_3"/>
</dbReference>
<dbReference type="PANTHER" id="PTHR10185">
    <property type="entry name" value="PHOSPHOLIPASE D - RELATED"/>
    <property type="match status" value="1"/>
</dbReference>
<dbReference type="Pfam" id="PF00614">
    <property type="entry name" value="PLDc"/>
    <property type="match status" value="1"/>
</dbReference>